<dbReference type="Pfam" id="PF04149">
    <property type="entry name" value="DUF397"/>
    <property type="match status" value="1"/>
</dbReference>
<dbReference type="EMBL" id="QGSY01000186">
    <property type="protein sequence ID" value="RQX08844.1"/>
    <property type="molecule type" value="Genomic_DNA"/>
</dbReference>
<sequence length="62" mass="6478">MDLIGALWRTSSRSGNGECVEVADNLPGVVGVRDSKDPAGPVLVFAPAAWRAFVAVARRPTA</sequence>
<name>A0A3N9X6V9_9ACTN</name>
<gene>
    <name evidence="2" type="ORF">DLJ58_17135</name>
</gene>
<dbReference type="RefSeq" id="WP_124857643.1">
    <property type="nucleotide sequence ID" value="NZ_JBEXDI010000007.1"/>
</dbReference>
<evidence type="ECO:0000259" key="1">
    <source>
        <dbReference type="Pfam" id="PF04149"/>
    </source>
</evidence>
<protein>
    <submittedName>
        <fullName evidence="2">DUF397 domain-containing protein</fullName>
    </submittedName>
</protein>
<evidence type="ECO:0000313" key="3">
    <source>
        <dbReference type="Proteomes" id="UP000266889"/>
    </source>
</evidence>
<dbReference type="InterPro" id="IPR007278">
    <property type="entry name" value="DUF397"/>
</dbReference>
<keyword evidence="3" id="KW-1185">Reference proteome</keyword>
<organism evidence="2 3">
    <name type="scientific">Micromonospora arida</name>
    <dbReference type="NCBI Taxonomy" id="2203715"/>
    <lineage>
        <taxon>Bacteria</taxon>
        <taxon>Bacillati</taxon>
        <taxon>Actinomycetota</taxon>
        <taxon>Actinomycetes</taxon>
        <taxon>Micromonosporales</taxon>
        <taxon>Micromonosporaceae</taxon>
        <taxon>Micromonospora</taxon>
    </lineage>
</organism>
<evidence type="ECO:0000313" key="2">
    <source>
        <dbReference type="EMBL" id="RQX08844.1"/>
    </source>
</evidence>
<reference evidence="2 3" key="1">
    <citation type="submission" date="2018-05" db="EMBL/GenBank/DDBJ databases">
        <title>Micromonospora from Atacama Desert.</title>
        <authorList>
            <person name="Carro L."/>
            <person name="Goodfellow M."/>
            <person name="Klenk H.-P."/>
        </authorList>
    </citation>
    <scope>NUCLEOTIDE SEQUENCE [LARGE SCALE GENOMIC DNA]</scope>
    <source>
        <strain evidence="2 3">LB32</strain>
    </source>
</reference>
<proteinExistence type="predicted"/>
<comment type="caution">
    <text evidence="2">The sequence shown here is derived from an EMBL/GenBank/DDBJ whole genome shotgun (WGS) entry which is preliminary data.</text>
</comment>
<dbReference type="AlphaFoldDB" id="A0A3N9X6V9"/>
<dbReference type="OrthoDB" id="4570646at2"/>
<feature type="domain" description="DUF397" evidence="1">
    <location>
        <begin position="8"/>
        <end position="58"/>
    </location>
</feature>
<accession>A0A3N9X6V9</accession>
<dbReference type="Proteomes" id="UP000266889">
    <property type="component" value="Unassembled WGS sequence"/>
</dbReference>